<reference evidence="1" key="1">
    <citation type="submission" date="2022-06" db="EMBL/GenBank/DDBJ databases">
        <authorList>
            <person name="Legras J.-L."/>
            <person name="Devillers H."/>
            <person name="Grondin C."/>
        </authorList>
    </citation>
    <scope>NUCLEOTIDE SEQUENCE</scope>
    <source>
        <strain evidence="1">CLIB 1444</strain>
    </source>
</reference>
<evidence type="ECO:0000313" key="1">
    <source>
        <dbReference type="EMBL" id="CAH6720358.1"/>
    </source>
</evidence>
<sequence length="414" mass="46665">MFPESLKSNREIAPYYQRYRELEDVNPIVSYYCKLKILEYILSNKLHKEKEVETYVLQLLDETESFKNSSDEDITKVLNDKNLSISLVLNFALKIYNQCLNDLSNYDGNKIPLMSKIKACLNFLGLIELFKKDDIDWDRISGGKASDYESFDKLNKERTKLLKYNLSKLIKDEIEIKGEEEELEKLAQELDGGAATSGIEDENELKNVVDEIATEEVPDHEVPYHSSVQPSEPVLPSAPTFLDEDTAKEDENDEPSIGSFLPSAPKTIGEPNLPSTPKDISNGTSPKLPGAPHFNPEDSDDLKLPGAPKFLPDGDLSGINKDSSILIIPPEDDKAKVEKPKPIKPTPKPAKPVHQPHEELTKEKLDLILNKQETITKIQKLCKFAISALNYEDLKTAEKELTESLELIKLLNED</sequence>
<name>A0ACA9Y5V2_9ASCO</name>
<gene>
    <name evidence="1" type="ORF">CLIB1444_03S10132</name>
</gene>
<protein>
    <submittedName>
        <fullName evidence="1">Uncharacterized protein</fullName>
    </submittedName>
</protein>
<comment type="caution">
    <text evidence="1">The sequence shown here is derived from an EMBL/GenBank/DDBJ whole genome shotgun (WGS) entry which is preliminary data.</text>
</comment>
<dbReference type="EMBL" id="CALSDN010000003">
    <property type="protein sequence ID" value="CAH6720358.1"/>
    <property type="molecule type" value="Genomic_DNA"/>
</dbReference>
<proteinExistence type="predicted"/>
<organism evidence="1 2">
    <name type="scientific">[Candida] jaroonii</name>
    <dbReference type="NCBI Taxonomy" id="467808"/>
    <lineage>
        <taxon>Eukaryota</taxon>
        <taxon>Fungi</taxon>
        <taxon>Dikarya</taxon>
        <taxon>Ascomycota</taxon>
        <taxon>Saccharomycotina</taxon>
        <taxon>Pichiomycetes</taxon>
        <taxon>Debaryomycetaceae</taxon>
        <taxon>Yamadazyma</taxon>
    </lineage>
</organism>
<accession>A0ACA9Y5V2</accession>
<keyword evidence="2" id="KW-1185">Reference proteome</keyword>
<dbReference type="Proteomes" id="UP001152531">
    <property type="component" value="Unassembled WGS sequence"/>
</dbReference>
<evidence type="ECO:0000313" key="2">
    <source>
        <dbReference type="Proteomes" id="UP001152531"/>
    </source>
</evidence>